<gene>
    <name evidence="2" type="ORF">V8J38_16745</name>
</gene>
<evidence type="ECO:0000313" key="3">
    <source>
        <dbReference type="Proteomes" id="UP001363460"/>
    </source>
</evidence>
<dbReference type="Pfam" id="PF01381">
    <property type="entry name" value="HTH_3"/>
    <property type="match status" value="1"/>
</dbReference>
<dbReference type="InterPro" id="IPR010982">
    <property type="entry name" value="Lambda_DNA-bd_dom_sf"/>
</dbReference>
<dbReference type="RefSeq" id="WP_338578709.1">
    <property type="nucleotide sequence ID" value="NZ_CP146370.1"/>
</dbReference>
<evidence type="ECO:0000259" key="1">
    <source>
        <dbReference type="PROSITE" id="PS50943"/>
    </source>
</evidence>
<sequence>MTEKTSNRIKIDFEAWPEIKHMSEQLKKGREKVGMTQGQVAEAIGTAQTYIASVENGFGNPSAQLLAQLARLYKIAPGSLFPKTIVKMSPLIVKRNIKEVSSKPHKQ</sequence>
<evidence type="ECO:0000313" key="2">
    <source>
        <dbReference type="EMBL" id="WWT56555.1"/>
    </source>
</evidence>
<name>A0ABZ2INP9_9CAUL</name>
<dbReference type="EMBL" id="CP146370">
    <property type="protein sequence ID" value="WWT56555.1"/>
    <property type="molecule type" value="Genomic_DNA"/>
</dbReference>
<dbReference type="PROSITE" id="PS50943">
    <property type="entry name" value="HTH_CROC1"/>
    <property type="match status" value="1"/>
</dbReference>
<dbReference type="CDD" id="cd00093">
    <property type="entry name" value="HTH_XRE"/>
    <property type="match status" value="1"/>
</dbReference>
<dbReference type="SMART" id="SM00530">
    <property type="entry name" value="HTH_XRE"/>
    <property type="match status" value="1"/>
</dbReference>
<protein>
    <submittedName>
        <fullName evidence="2">Helix-turn-helix transcriptional regulator</fullName>
    </submittedName>
</protein>
<dbReference type="Proteomes" id="UP001363460">
    <property type="component" value="Plasmid unnamed"/>
</dbReference>
<keyword evidence="3" id="KW-1185">Reference proteome</keyword>
<accession>A0ABZ2INP9</accession>
<proteinExistence type="predicted"/>
<dbReference type="SUPFAM" id="SSF47413">
    <property type="entry name" value="lambda repressor-like DNA-binding domains"/>
    <property type="match status" value="1"/>
</dbReference>
<keyword evidence="2" id="KW-0614">Plasmid</keyword>
<dbReference type="Gene3D" id="1.10.260.40">
    <property type="entry name" value="lambda repressor-like DNA-binding domains"/>
    <property type="match status" value="1"/>
</dbReference>
<dbReference type="InterPro" id="IPR001387">
    <property type="entry name" value="Cro/C1-type_HTH"/>
</dbReference>
<organism evidence="2 3">
    <name type="scientific">Brevundimonas olei</name>
    <dbReference type="NCBI Taxonomy" id="657642"/>
    <lineage>
        <taxon>Bacteria</taxon>
        <taxon>Pseudomonadati</taxon>
        <taxon>Pseudomonadota</taxon>
        <taxon>Alphaproteobacteria</taxon>
        <taxon>Caulobacterales</taxon>
        <taxon>Caulobacteraceae</taxon>
        <taxon>Brevundimonas</taxon>
    </lineage>
</organism>
<geneLocation type="plasmid" evidence="2 3">
    <name>unnamed</name>
</geneLocation>
<reference evidence="2 3" key="1">
    <citation type="submission" date="2024-02" db="EMBL/GenBank/DDBJ databases">
        <title>Distribution and functional of Brevundimonas-related endobacteria within Verticillium dahliae.</title>
        <authorList>
            <person name="Zeng H."/>
        </authorList>
    </citation>
    <scope>NUCLEOTIDE SEQUENCE [LARGE SCALE GENOMIC DNA]</scope>
    <source>
        <strain evidence="2 3">TRM 44200</strain>
        <plasmid evidence="2 3">unnamed</plasmid>
    </source>
</reference>
<feature type="domain" description="HTH cro/C1-type" evidence="1">
    <location>
        <begin position="26"/>
        <end position="80"/>
    </location>
</feature>